<name>A0A841GB30_9GAMM</name>
<feature type="chain" id="PRO_5032536213" description="DUF11 domain-containing protein" evidence="1">
    <location>
        <begin position="28"/>
        <end position="548"/>
    </location>
</feature>
<comment type="caution">
    <text evidence="2">The sequence shown here is derived from an EMBL/GenBank/DDBJ whole genome shotgun (WGS) entry which is preliminary data.</text>
</comment>
<protein>
    <recommendedName>
        <fullName evidence="4">DUF11 domain-containing protein</fullName>
    </recommendedName>
</protein>
<keyword evidence="1" id="KW-0732">Signal</keyword>
<accession>A0A841GB30</accession>
<gene>
    <name evidence="2" type="ORF">HNR75_002220</name>
</gene>
<sequence length="548" mass="56725">MKIKFNYKPWLTALCLAGAMLVAPAYAGVANNGLFELDANPQDDSGVPLPDDWATPPDAGDALIFSGILADPAPQSIFDGGKKDIQDVTQWSWKNGAVPDKDNLTNAYAAAYNDNGDLVIYFGADRFANTGDAFMGFWFFKQKVNAMPDGSFSGHHVAGDTLVLVDYPQGANAVPYIAVVVWDTTCTKATSNNPSPGDCAAANLRLRSESSGAVCSSGLNQLACATTNHSNVDSPWPYMPKSGSANVFPYESFFEGGINLTQLVGGNDNCFSSFMAESRSSSSFTASLKDFVLGDFELCGVSITKTCSAGDVNAAENGFVYTFNGVVTNTGFGTLYDVTVIDDNGTPANTTDDFTIPLGTILKGASANYNGTFESTLNPPTNGVTVTAASTSGGEATITDTASDLCPGVNRDPRIDVTKACSTSVLSENDNLVIKVEYSGQVCNGTGGSSGLLPISLNNVVVQDDAGTPGVPGDDPAPILIGTLAAGACSPYSGSYYPASANSQVPAEISFSDTVTATGVAALGFGTPEDTATATCRLCPTCPDCPTP</sequence>
<keyword evidence="3" id="KW-1185">Reference proteome</keyword>
<dbReference type="EMBL" id="JACHGR010000007">
    <property type="protein sequence ID" value="MBB6056288.1"/>
    <property type="molecule type" value="Genomic_DNA"/>
</dbReference>
<dbReference type="Proteomes" id="UP000585721">
    <property type="component" value="Unassembled WGS sequence"/>
</dbReference>
<reference evidence="2 3" key="1">
    <citation type="submission" date="2020-08" db="EMBL/GenBank/DDBJ databases">
        <title>Genomic Encyclopedia of Type Strains, Phase IV (KMG-IV): sequencing the most valuable type-strain genomes for metagenomic binning, comparative biology and taxonomic classification.</title>
        <authorList>
            <person name="Goeker M."/>
        </authorList>
    </citation>
    <scope>NUCLEOTIDE SEQUENCE [LARGE SCALE GENOMIC DNA]</scope>
    <source>
        <strain evidence="2 3">DSM 22975</strain>
    </source>
</reference>
<evidence type="ECO:0000313" key="2">
    <source>
        <dbReference type="EMBL" id="MBB6056288.1"/>
    </source>
</evidence>
<feature type="signal peptide" evidence="1">
    <location>
        <begin position="1"/>
        <end position="27"/>
    </location>
</feature>
<proteinExistence type="predicted"/>
<evidence type="ECO:0008006" key="4">
    <source>
        <dbReference type="Google" id="ProtNLM"/>
    </source>
</evidence>
<dbReference type="RefSeq" id="WP_188027010.1">
    <property type="nucleotide sequence ID" value="NZ_JACHGR010000007.1"/>
</dbReference>
<organism evidence="2 3">
    <name type="scientific">Tolumonas osonensis</name>
    <dbReference type="NCBI Taxonomy" id="675874"/>
    <lineage>
        <taxon>Bacteria</taxon>
        <taxon>Pseudomonadati</taxon>
        <taxon>Pseudomonadota</taxon>
        <taxon>Gammaproteobacteria</taxon>
        <taxon>Aeromonadales</taxon>
        <taxon>Aeromonadaceae</taxon>
        <taxon>Tolumonas</taxon>
    </lineage>
</organism>
<evidence type="ECO:0000313" key="3">
    <source>
        <dbReference type="Proteomes" id="UP000585721"/>
    </source>
</evidence>
<evidence type="ECO:0000256" key="1">
    <source>
        <dbReference type="SAM" id="SignalP"/>
    </source>
</evidence>
<dbReference type="AlphaFoldDB" id="A0A841GB30"/>